<accession>A0A2P2J3W5</accession>
<dbReference type="EMBL" id="GGEC01007695">
    <property type="protein sequence ID" value="MBW88178.1"/>
    <property type="molecule type" value="Transcribed_RNA"/>
</dbReference>
<name>A0A2P2J3W5_RHIMU</name>
<reference evidence="1" key="1">
    <citation type="submission" date="2018-02" db="EMBL/GenBank/DDBJ databases">
        <title>Rhizophora mucronata_Transcriptome.</title>
        <authorList>
            <person name="Meera S.P."/>
            <person name="Sreeshan A."/>
            <person name="Augustine A."/>
        </authorList>
    </citation>
    <scope>NUCLEOTIDE SEQUENCE</scope>
    <source>
        <tissue evidence="1">Leaf</tissue>
    </source>
</reference>
<organism evidence="1">
    <name type="scientific">Rhizophora mucronata</name>
    <name type="common">Asiatic mangrove</name>
    <dbReference type="NCBI Taxonomy" id="61149"/>
    <lineage>
        <taxon>Eukaryota</taxon>
        <taxon>Viridiplantae</taxon>
        <taxon>Streptophyta</taxon>
        <taxon>Embryophyta</taxon>
        <taxon>Tracheophyta</taxon>
        <taxon>Spermatophyta</taxon>
        <taxon>Magnoliopsida</taxon>
        <taxon>eudicotyledons</taxon>
        <taxon>Gunneridae</taxon>
        <taxon>Pentapetalae</taxon>
        <taxon>rosids</taxon>
        <taxon>fabids</taxon>
        <taxon>Malpighiales</taxon>
        <taxon>Rhizophoraceae</taxon>
        <taxon>Rhizophora</taxon>
    </lineage>
</organism>
<evidence type="ECO:0000313" key="1">
    <source>
        <dbReference type="EMBL" id="MBW88178.1"/>
    </source>
</evidence>
<protein>
    <submittedName>
        <fullName evidence="1">Uncharacterized protein</fullName>
    </submittedName>
</protein>
<proteinExistence type="predicted"/>
<dbReference type="AlphaFoldDB" id="A0A2P2J3W5"/>
<sequence>MCLLLTKEAENLFMEKGNTMALALKEIKPSLCGKI</sequence>